<organism evidence="4 5">
    <name type="scientific">Bacillus mycoides</name>
    <dbReference type="NCBI Taxonomy" id="1405"/>
    <lineage>
        <taxon>Bacteria</taxon>
        <taxon>Bacillati</taxon>
        <taxon>Bacillota</taxon>
        <taxon>Bacilli</taxon>
        <taxon>Bacillales</taxon>
        <taxon>Bacillaceae</taxon>
        <taxon>Bacillus</taxon>
        <taxon>Bacillus cereus group</taxon>
    </lineage>
</organism>
<dbReference type="InterPro" id="IPR050116">
    <property type="entry name" value="DNA_polymerase-Y"/>
</dbReference>
<dbReference type="Pfam" id="PF11799">
    <property type="entry name" value="IMS_C"/>
    <property type="match status" value="1"/>
</dbReference>
<protein>
    <recommendedName>
        <fullName evidence="3">UmuC domain-containing protein</fullName>
    </recommendedName>
</protein>
<comment type="similarity">
    <text evidence="1">Belongs to the DNA polymerase type-Y family.</text>
</comment>
<feature type="signal peptide" evidence="2">
    <location>
        <begin position="1"/>
        <end position="25"/>
    </location>
</feature>
<dbReference type="GO" id="GO:0003684">
    <property type="term" value="F:damaged DNA binding"/>
    <property type="evidence" value="ECO:0007669"/>
    <property type="project" value="InterPro"/>
</dbReference>
<dbReference type="GO" id="GO:0042276">
    <property type="term" value="P:error-prone translesion synthesis"/>
    <property type="evidence" value="ECO:0007669"/>
    <property type="project" value="TreeGrafter"/>
</dbReference>
<feature type="domain" description="UmuC" evidence="3">
    <location>
        <begin position="13"/>
        <end position="202"/>
    </location>
</feature>
<evidence type="ECO:0000256" key="1">
    <source>
        <dbReference type="ARBA" id="ARBA00010945"/>
    </source>
</evidence>
<feature type="chain" id="PRO_5042902115" description="UmuC domain-containing protein" evidence="2">
    <location>
        <begin position="26"/>
        <end position="424"/>
    </location>
</feature>
<comment type="caution">
    <text evidence="4">The sequence shown here is derived from an EMBL/GenBank/DDBJ whole genome shotgun (WGS) entry which is preliminary data.</text>
</comment>
<dbReference type="AlphaFoldDB" id="A0AAP8KV01"/>
<dbReference type="Proteomes" id="UP000236165">
    <property type="component" value="Unassembled WGS sequence"/>
</dbReference>
<dbReference type="Gene3D" id="3.30.1490.100">
    <property type="entry name" value="DNA polymerase, Y-family, little finger domain"/>
    <property type="match status" value="1"/>
</dbReference>
<dbReference type="SUPFAM" id="SSF56672">
    <property type="entry name" value="DNA/RNA polymerases"/>
    <property type="match status" value="1"/>
</dbReference>
<dbReference type="Gene3D" id="3.30.70.270">
    <property type="match status" value="1"/>
</dbReference>
<dbReference type="InterPro" id="IPR043128">
    <property type="entry name" value="Rev_trsase/Diguanyl_cyclase"/>
</dbReference>
<dbReference type="EMBL" id="MKZQ01000025">
    <property type="protein sequence ID" value="PJN70744.1"/>
    <property type="molecule type" value="Genomic_DNA"/>
</dbReference>
<proteinExistence type="inferred from homology"/>
<keyword evidence="2" id="KW-0732">Signal</keyword>
<reference evidence="4 5" key="1">
    <citation type="submission" date="2016-10" db="EMBL/GenBank/DDBJ databases">
        <title>Genome Sequence of Bacillus weihenstephanensis GM6LP.</title>
        <authorList>
            <person name="Poehlein A."/>
            <person name="Wemheuer F."/>
            <person name="Hollensteiner J."/>
            <person name="Wemheuer B."/>
        </authorList>
    </citation>
    <scope>NUCLEOTIDE SEQUENCE [LARGE SCALE GENOMIC DNA]</scope>
    <source>
        <strain evidence="4 5">GM6LP</strain>
    </source>
</reference>
<sequence length="424" mass="47966">MMFDYSKCMNRMIFCIDLCSFFASCACVMRGLDPLKVKLAVVGDVNRNGSIVLAATPELKKLGISTATRLYEIPKDPNIIIVNATMRSFVEISNQITEIYTKYVALGDLHVYSIDECFLDMQQTAHLFGRDPIVIAKRIQREIYDTTGITASIGIGPNLFLSKVALDVESKHSDSRIAMWTYEDVSKKLWGINPLQKVWGIGKATEEALHGMGLFSLKDVAKTPKEHLIKRFGKVKGEELYRFSYGIDESRIANKYIPKSTSITKGQILLEDCFSPKKLKILLLEQIEETCFRLRSIDKCCRTVELSIGYSKYIGGGFKRAITLDQPTCLTEDVYEASLQLLRRFHSGHPVRQMHITLKNLTRDDAIQMSLFEDTSQKDTKRKLAKTMDSIRHKHGKNSIMRGISYIKGATQRERNGKIGGHKA</sequence>
<dbReference type="InterPro" id="IPR036775">
    <property type="entry name" value="DNA_pol_Y-fam_lit_finger_sf"/>
</dbReference>
<dbReference type="InterPro" id="IPR017961">
    <property type="entry name" value="DNA_pol_Y-fam_little_finger"/>
</dbReference>
<dbReference type="InterPro" id="IPR053848">
    <property type="entry name" value="IMS_HHH_1"/>
</dbReference>
<name>A0AAP8KV01_BACMY</name>
<dbReference type="PANTHER" id="PTHR11076">
    <property type="entry name" value="DNA REPAIR POLYMERASE UMUC / TRANSFERASE FAMILY MEMBER"/>
    <property type="match status" value="1"/>
</dbReference>
<dbReference type="Gene3D" id="3.40.1170.60">
    <property type="match status" value="1"/>
</dbReference>
<dbReference type="SUPFAM" id="SSF100879">
    <property type="entry name" value="Lesion bypass DNA polymerase (Y-family), little finger domain"/>
    <property type="match status" value="1"/>
</dbReference>
<dbReference type="Pfam" id="PF21999">
    <property type="entry name" value="IMS_HHH_1"/>
    <property type="match status" value="1"/>
</dbReference>
<accession>A0AAP8KV01</accession>
<dbReference type="PROSITE" id="PS50173">
    <property type="entry name" value="UMUC"/>
    <property type="match status" value="1"/>
</dbReference>
<dbReference type="GO" id="GO:0006281">
    <property type="term" value="P:DNA repair"/>
    <property type="evidence" value="ECO:0007669"/>
    <property type="project" value="InterPro"/>
</dbReference>
<dbReference type="PANTHER" id="PTHR11076:SF35">
    <property type="entry name" value="DNA REPAIR PROTEIN HOMOLOG YOBH"/>
    <property type="match status" value="1"/>
</dbReference>
<dbReference type="InterPro" id="IPR001126">
    <property type="entry name" value="UmuC"/>
</dbReference>
<gene>
    <name evidence="4" type="ORF">BACWE_23990</name>
</gene>
<dbReference type="GO" id="GO:0003887">
    <property type="term" value="F:DNA-directed DNA polymerase activity"/>
    <property type="evidence" value="ECO:0007669"/>
    <property type="project" value="InterPro"/>
</dbReference>
<evidence type="ECO:0000259" key="3">
    <source>
        <dbReference type="PROSITE" id="PS50173"/>
    </source>
</evidence>
<evidence type="ECO:0000256" key="2">
    <source>
        <dbReference type="SAM" id="SignalP"/>
    </source>
</evidence>
<dbReference type="GO" id="GO:0009432">
    <property type="term" value="P:SOS response"/>
    <property type="evidence" value="ECO:0007669"/>
    <property type="project" value="TreeGrafter"/>
</dbReference>
<evidence type="ECO:0000313" key="4">
    <source>
        <dbReference type="EMBL" id="PJN70744.1"/>
    </source>
</evidence>
<evidence type="ECO:0000313" key="5">
    <source>
        <dbReference type="Proteomes" id="UP000236165"/>
    </source>
</evidence>
<dbReference type="GO" id="GO:0005829">
    <property type="term" value="C:cytosol"/>
    <property type="evidence" value="ECO:0007669"/>
    <property type="project" value="TreeGrafter"/>
</dbReference>
<dbReference type="Gene3D" id="1.10.150.20">
    <property type="entry name" value="5' to 3' exonuclease, C-terminal subdomain"/>
    <property type="match status" value="1"/>
</dbReference>
<dbReference type="Pfam" id="PF00817">
    <property type="entry name" value="IMS"/>
    <property type="match status" value="1"/>
</dbReference>
<dbReference type="InterPro" id="IPR043502">
    <property type="entry name" value="DNA/RNA_pol_sf"/>
</dbReference>